<keyword evidence="3 4" id="KW-0732">Signal</keyword>
<dbReference type="OrthoDB" id="5174711at2"/>
<evidence type="ECO:0000256" key="3">
    <source>
        <dbReference type="ARBA" id="ARBA00022729"/>
    </source>
</evidence>
<dbReference type="SUPFAM" id="SSF53850">
    <property type="entry name" value="Periplasmic binding protein-like II"/>
    <property type="match status" value="1"/>
</dbReference>
<evidence type="ECO:0000256" key="2">
    <source>
        <dbReference type="ARBA" id="ARBA00010742"/>
    </source>
</evidence>
<dbReference type="Pfam" id="PF09084">
    <property type="entry name" value="NMT1"/>
    <property type="match status" value="2"/>
</dbReference>
<feature type="domain" description="SsuA/THI5-like" evidence="5">
    <location>
        <begin position="149"/>
        <end position="285"/>
    </location>
</feature>
<dbReference type="GO" id="GO:0042597">
    <property type="term" value="C:periplasmic space"/>
    <property type="evidence" value="ECO:0007669"/>
    <property type="project" value="UniProtKB-SubCell"/>
</dbReference>
<comment type="similarity">
    <text evidence="2">Belongs to the bacterial solute-binding protein SsuA/TauA family.</text>
</comment>
<dbReference type="PANTHER" id="PTHR30024">
    <property type="entry name" value="ALIPHATIC SULFONATES-BINDING PROTEIN-RELATED"/>
    <property type="match status" value="1"/>
</dbReference>
<feature type="signal peptide" evidence="4">
    <location>
        <begin position="1"/>
        <end position="34"/>
    </location>
</feature>
<gene>
    <name evidence="6" type="ORF">EVS81_11010</name>
</gene>
<evidence type="ECO:0000259" key="5">
    <source>
        <dbReference type="Pfam" id="PF09084"/>
    </source>
</evidence>
<dbReference type="EMBL" id="CP035806">
    <property type="protein sequence ID" value="QBE49299.1"/>
    <property type="molecule type" value="Genomic_DNA"/>
</dbReference>
<sequence>MPLNPEVKVVSMKIRNLGLLGLAAAAVVSLVACSSDAPSGGSSAAGADGPIKIRVQSQASIAAEPLYLGVEQGFFEEEGLDVEIVDLPDLSSAIAALQAGKLELAFTPTIGALQMARQNVPVTLIAPSDGINPVAAEAPLEEQRNYTSVGVYTSAASGIDNIEGLAGASIAVPELKAQADATITSVLQEADVETDEIEWLNLGFVPALEALKNDQVDAAFLVSPYSIEADAAGLKRIMNPSAVFFPQGSATSAWAASQSWAQENPEAVARFQRAIAKSAEWANENLEATQQHAIDRSGLKLTPEQMPQSYWPHAIDQAQLEEVDDKLVAIGFFDDAIDVSTILTPVAK</sequence>
<dbReference type="PANTHER" id="PTHR30024:SF47">
    <property type="entry name" value="TAURINE-BINDING PERIPLASMIC PROTEIN"/>
    <property type="match status" value="1"/>
</dbReference>
<evidence type="ECO:0000313" key="7">
    <source>
        <dbReference type="Proteomes" id="UP000289260"/>
    </source>
</evidence>
<accession>A0A4V0Z1R2</accession>
<evidence type="ECO:0000256" key="4">
    <source>
        <dbReference type="SAM" id="SignalP"/>
    </source>
</evidence>
<protein>
    <recommendedName>
        <fullName evidence="5">SsuA/THI5-like domain-containing protein</fullName>
    </recommendedName>
</protein>
<dbReference type="Gene3D" id="3.40.190.10">
    <property type="entry name" value="Periplasmic binding protein-like II"/>
    <property type="match status" value="2"/>
</dbReference>
<comment type="subcellular location">
    <subcellularLocation>
        <location evidence="1">Periplasm</location>
    </subcellularLocation>
</comment>
<keyword evidence="7" id="KW-1185">Reference proteome</keyword>
<reference evidence="6 7" key="1">
    <citation type="submission" date="2019-02" db="EMBL/GenBank/DDBJ databases">
        <authorList>
            <person name="Sun L."/>
            <person name="Pan D."/>
            <person name="Wu X."/>
        </authorList>
    </citation>
    <scope>NUCLEOTIDE SEQUENCE [LARGE SCALE GENOMIC DNA]</scope>
    <source>
        <strain evidence="6 7">JW-1</strain>
    </source>
</reference>
<dbReference type="AlphaFoldDB" id="A0A4V0Z1R2"/>
<name>A0A4V0Z1R2_9MICO</name>
<dbReference type="RefSeq" id="WP_130110428.1">
    <property type="nucleotide sequence ID" value="NZ_CP035806.1"/>
</dbReference>
<organism evidence="6 7">
    <name type="scientific">Leucobacter triazinivorans</name>
    <dbReference type="NCBI Taxonomy" id="1784719"/>
    <lineage>
        <taxon>Bacteria</taxon>
        <taxon>Bacillati</taxon>
        <taxon>Actinomycetota</taxon>
        <taxon>Actinomycetes</taxon>
        <taxon>Micrococcales</taxon>
        <taxon>Microbacteriaceae</taxon>
        <taxon>Leucobacter</taxon>
    </lineage>
</organism>
<feature type="domain" description="SsuA/THI5-like" evidence="5">
    <location>
        <begin position="65"/>
        <end position="126"/>
    </location>
</feature>
<dbReference type="InterPro" id="IPR015168">
    <property type="entry name" value="SsuA/THI5"/>
</dbReference>
<proteinExistence type="inferred from homology"/>
<dbReference type="Proteomes" id="UP000289260">
    <property type="component" value="Chromosome"/>
</dbReference>
<evidence type="ECO:0000313" key="6">
    <source>
        <dbReference type="EMBL" id="QBE49299.1"/>
    </source>
</evidence>
<feature type="chain" id="PRO_5038678018" description="SsuA/THI5-like domain-containing protein" evidence="4">
    <location>
        <begin position="35"/>
        <end position="348"/>
    </location>
</feature>
<evidence type="ECO:0000256" key="1">
    <source>
        <dbReference type="ARBA" id="ARBA00004418"/>
    </source>
</evidence>
<dbReference type="KEGG" id="ltr:EVS81_11010"/>